<accession>A0A1B9IR45</accession>
<reference evidence="3 4" key="1">
    <citation type="submission" date="2013-07" db="EMBL/GenBank/DDBJ databases">
        <title>The Genome Sequence of Kwoniella mangroviensis CBS10435.</title>
        <authorList>
            <consortium name="The Broad Institute Genome Sequencing Platform"/>
            <person name="Cuomo C."/>
            <person name="Litvintseva A."/>
            <person name="Chen Y."/>
            <person name="Heitman J."/>
            <person name="Sun S."/>
            <person name="Springer D."/>
            <person name="Dromer F."/>
            <person name="Young S.K."/>
            <person name="Zeng Q."/>
            <person name="Gargeya S."/>
            <person name="Fitzgerald M."/>
            <person name="Abouelleil A."/>
            <person name="Alvarado L."/>
            <person name="Berlin A.M."/>
            <person name="Chapman S.B."/>
            <person name="Dewar J."/>
            <person name="Goldberg J."/>
            <person name="Griggs A."/>
            <person name="Gujja S."/>
            <person name="Hansen M."/>
            <person name="Howarth C."/>
            <person name="Imamovic A."/>
            <person name="Larimer J."/>
            <person name="McCowan C."/>
            <person name="Murphy C."/>
            <person name="Pearson M."/>
            <person name="Priest M."/>
            <person name="Roberts A."/>
            <person name="Saif S."/>
            <person name="Shea T."/>
            <person name="Sykes S."/>
            <person name="Wortman J."/>
            <person name="Nusbaum C."/>
            <person name="Birren B."/>
        </authorList>
    </citation>
    <scope>NUCLEOTIDE SEQUENCE [LARGE SCALE GENOMIC DNA]</scope>
    <source>
        <strain evidence="3 4">CBS 10435</strain>
    </source>
</reference>
<feature type="transmembrane region" description="Helical" evidence="1">
    <location>
        <begin position="28"/>
        <end position="46"/>
    </location>
</feature>
<dbReference type="AlphaFoldDB" id="A0A1B9IR45"/>
<evidence type="ECO:0000313" key="3">
    <source>
        <dbReference type="EMBL" id="OCF58025.1"/>
    </source>
</evidence>
<feature type="transmembrane region" description="Helical" evidence="1">
    <location>
        <begin position="173"/>
        <end position="191"/>
    </location>
</feature>
<feature type="domain" description="DUF7702" evidence="2">
    <location>
        <begin position="32"/>
        <end position="254"/>
    </location>
</feature>
<dbReference type="Proteomes" id="UP000092583">
    <property type="component" value="Unassembled WGS sequence"/>
</dbReference>
<sequence length="288" mass="32019">MSTTSSNPNYSSLSNINFTGGFPTSVDLAPSIVFLVIYVLAIPLLAWRWFRKSDRTLLLIRPTVFLLCRIGMLVVRAYMSKNSYGEGLLIAELILVSIGFLFLIEPVIGCWNLQIDSDMAKEDRPRWVQRLSRLLRLVLLAAIITAIVGSSMISNALEDQAKLDTVRQLRDASSVLSFGTVVVTALAAILTSIKFSLDRRGTIFILCAAGCLIVVAAYRMVQTFTSDHDAPVNSRVAFWVLQMVFELIAFGLILSISIPTWFPGDKGRISRNNTDVESYNMRPGQPKY</sequence>
<feature type="transmembrane region" description="Helical" evidence="1">
    <location>
        <begin position="90"/>
        <end position="113"/>
    </location>
</feature>
<dbReference type="PANTHER" id="PTHR42109">
    <property type="entry name" value="UNPLACED GENOMIC SCAFFOLD UM_SCAF_CONTIG_1.265, WHOLE GENOME SHOTGUN SEQUENCE"/>
    <property type="match status" value="1"/>
</dbReference>
<dbReference type="InterPro" id="IPR056119">
    <property type="entry name" value="DUF7702"/>
</dbReference>
<dbReference type="EMBL" id="KI669462">
    <property type="protein sequence ID" value="OCF58025.1"/>
    <property type="molecule type" value="Genomic_DNA"/>
</dbReference>
<keyword evidence="1" id="KW-0472">Membrane</keyword>
<evidence type="ECO:0000313" key="4">
    <source>
        <dbReference type="Proteomes" id="UP000092583"/>
    </source>
</evidence>
<proteinExistence type="predicted"/>
<gene>
    <name evidence="3" type="ORF">L486_04052</name>
</gene>
<feature type="transmembrane region" description="Helical" evidence="1">
    <location>
        <begin position="236"/>
        <end position="262"/>
    </location>
</feature>
<feature type="transmembrane region" description="Helical" evidence="1">
    <location>
        <begin position="58"/>
        <end position="78"/>
    </location>
</feature>
<dbReference type="PANTHER" id="PTHR42109:SF2">
    <property type="entry name" value="INTEGRAL MEMBRANE PROTEIN"/>
    <property type="match status" value="1"/>
</dbReference>
<name>A0A1B9IR45_9TREE</name>
<protein>
    <recommendedName>
        <fullName evidence="2">DUF7702 domain-containing protein</fullName>
    </recommendedName>
</protein>
<dbReference type="Pfam" id="PF24800">
    <property type="entry name" value="DUF7702"/>
    <property type="match status" value="1"/>
</dbReference>
<dbReference type="OrthoDB" id="2562239at2759"/>
<keyword evidence="1" id="KW-1133">Transmembrane helix</keyword>
<organism evidence="3 4">
    <name type="scientific">Kwoniella mangroviensis CBS 10435</name>
    <dbReference type="NCBI Taxonomy" id="1331196"/>
    <lineage>
        <taxon>Eukaryota</taxon>
        <taxon>Fungi</taxon>
        <taxon>Dikarya</taxon>
        <taxon>Basidiomycota</taxon>
        <taxon>Agaricomycotina</taxon>
        <taxon>Tremellomycetes</taxon>
        <taxon>Tremellales</taxon>
        <taxon>Cryptococcaceae</taxon>
        <taxon>Kwoniella</taxon>
    </lineage>
</organism>
<feature type="transmembrane region" description="Helical" evidence="1">
    <location>
        <begin position="134"/>
        <end position="153"/>
    </location>
</feature>
<keyword evidence="4" id="KW-1185">Reference proteome</keyword>
<evidence type="ECO:0000259" key="2">
    <source>
        <dbReference type="Pfam" id="PF24800"/>
    </source>
</evidence>
<feature type="transmembrane region" description="Helical" evidence="1">
    <location>
        <begin position="203"/>
        <end position="221"/>
    </location>
</feature>
<evidence type="ECO:0000256" key="1">
    <source>
        <dbReference type="SAM" id="Phobius"/>
    </source>
</evidence>
<reference evidence="4" key="2">
    <citation type="submission" date="2013-12" db="EMBL/GenBank/DDBJ databases">
        <title>Evolution of pathogenesis and genome organization in the Tremellales.</title>
        <authorList>
            <person name="Cuomo C."/>
            <person name="Litvintseva A."/>
            <person name="Heitman J."/>
            <person name="Chen Y."/>
            <person name="Sun S."/>
            <person name="Springer D."/>
            <person name="Dromer F."/>
            <person name="Young S."/>
            <person name="Zeng Q."/>
            <person name="Chapman S."/>
            <person name="Gujja S."/>
            <person name="Saif S."/>
            <person name="Birren B."/>
        </authorList>
    </citation>
    <scope>NUCLEOTIDE SEQUENCE [LARGE SCALE GENOMIC DNA]</scope>
    <source>
        <strain evidence="4">CBS 10435</strain>
    </source>
</reference>
<keyword evidence="1" id="KW-0812">Transmembrane</keyword>